<protein>
    <submittedName>
        <fullName evidence="1">Uncharacterized protein</fullName>
    </submittedName>
</protein>
<dbReference type="AlphaFoldDB" id="A0A182IWM8"/>
<name>A0A182IWM8_ANOAO</name>
<evidence type="ECO:0000313" key="1">
    <source>
        <dbReference type="EnsemblMetazoa" id="AATE006918-PA.1"/>
    </source>
</evidence>
<organism evidence="1">
    <name type="scientific">Anopheles atroparvus</name>
    <name type="common">European mosquito</name>
    <dbReference type="NCBI Taxonomy" id="41427"/>
    <lineage>
        <taxon>Eukaryota</taxon>
        <taxon>Metazoa</taxon>
        <taxon>Ecdysozoa</taxon>
        <taxon>Arthropoda</taxon>
        <taxon>Hexapoda</taxon>
        <taxon>Insecta</taxon>
        <taxon>Pterygota</taxon>
        <taxon>Neoptera</taxon>
        <taxon>Endopterygota</taxon>
        <taxon>Diptera</taxon>
        <taxon>Nematocera</taxon>
        <taxon>Culicoidea</taxon>
        <taxon>Culicidae</taxon>
        <taxon>Anophelinae</taxon>
        <taxon>Anopheles</taxon>
    </lineage>
</organism>
<accession>A0A182IWM8</accession>
<dbReference type="VEuPathDB" id="VectorBase:AATE006918"/>
<proteinExistence type="predicted"/>
<reference evidence="1" key="1">
    <citation type="submission" date="2022-08" db="UniProtKB">
        <authorList>
            <consortium name="EnsemblMetazoa"/>
        </authorList>
    </citation>
    <scope>IDENTIFICATION</scope>
    <source>
        <strain evidence="1">EBRO</strain>
    </source>
</reference>
<dbReference type="EnsemblMetazoa" id="AATE006918-RA">
    <property type="protein sequence ID" value="AATE006918-PA.1"/>
    <property type="gene ID" value="AATE006918"/>
</dbReference>
<sequence>MTGVCGTGGVSDGSGAGVMVVISPFVGSGGGVRIVVSPGGGTIVVVVVSESSGQLCCRKLDPSNGSGQFSQT</sequence>